<proteinExistence type="predicted"/>
<comment type="caution">
    <text evidence="2">The sequence shown here is derived from an EMBL/GenBank/DDBJ whole genome shotgun (WGS) entry which is preliminary data.</text>
</comment>
<evidence type="ECO:0000313" key="2">
    <source>
        <dbReference type="EMBL" id="GIH23592.1"/>
    </source>
</evidence>
<gene>
    <name evidence="2" type="ORF">Aph01nite_19020</name>
</gene>
<dbReference type="RefSeq" id="WP_204040383.1">
    <property type="nucleotide sequence ID" value="NZ_BOOA01000011.1"/>
</dbReference>
<reference evidence="2" key="1">
    <citation type="submission" date="2021-01" db="EMBL/GenBank/DDBJ databases">
        <title>Whole genome shotgun sequence of Acrocarpospora phusangensis NBRC 108782.</title>
        <authorList>
            <person name="Komaki H."/>
            <person name="Tamura T."/>
        </authorList>
    </citation>
    <scope>NUCLEOTIDE SEQUENCE</scope>
    <source>
        <strain evidence="2">NBRC 108782</strain>
    </source>
</reference>
<evidence type="ECO:0000259" key="1">
    <source>
        <dbReference type="Pfam" id="PF11575"/>
    </source>
</evidence>
<keyword evidence="3" id="KW-1185">Reference proteome</keyword>
<dbReference type="Pfam" id="PF11575">
    <property type="entry name" value="FhuF_C"/>
    <property type="match status" value="1"/>
</dbReference>
<organism evidence="2 3">
    <name type="scientific">Acrocarpospora phusangensis</name>
    <dbReference type="NCBI Taxonomy" id="1070424"/>
    <lineage>
        <taxon>Bacteria</taxon>
        <taxon>Bacillati</taxon>
        <taxon>Actinomycetota</taxon>
        <taxon>Actinomycetes</taxon>
        <taxon>Streptosporangiales</taxon>
        <taxon>Streptosporangiaceae</taxon>
        <taxon>Acrocarpospora</taxon>
    </lineage>
</organism>
<name>A0A919QC38_9ACTN</name>
<dbReference type="AlphaFoldDB" id="A0A919QC38"/>
<dbReference type="EMBL" id="BOOA01000011">
    <property type="protein sequence ID" value="GIH23592.1"/>
    <property type="molecule type" value="Genomic_DNA"/>
</dbReference>
<dbReference type="GO" id="GO:0051537">
    <property type="term" value="F:2 iron, 2 sulfur cluster binding"/>
    <property type="evidence" value="ECO:0007669"/>
    <property type="project" value="InterPro"/>
</dbReference>
<evidence type="ECO:0000313" key="3">
    <source>
        <dbReference type="Proteomes" id="UP000640052"/>
    </source>
</evidence>
<feature type="domain" description="Ferric siderophore reductase C-terminal" evidence="1">
    <location>
        <begin position="190"/>
        <end position="210"/>
    </location>
</feature>
<dbReference type="InterPro" id="IPR024726">
    <property type="entry name" value="FhuF_C"/>
</dbReference>
<sequence length="217" mass="23000">MRELAGLGGYFAVETGPPEAGWRTLGDLLTGGDLIAARVDEVARRLGTGERRVAASILFQGLAARFWSPPIGLAVGHGLLLVLDPRTVLWRPVETGPLPLRLSAPATLPLSAEGLYAQVVDGLLEPLAATLRAVVPLSPHIVWGNAASAMAGSLRMLPRSRRALDLGAGLLRLGRLRETGRFAGEPFFVRRSCCLYYRIPGGGICGDCVLAQDGRTA</sequence>
<accession>A0A919QC38</accession>
<dbReference type="Proteomes" id="UP000640052">
    <property type="component" value="Unassembled WGS sequence"/>
</dbReference>
<protein>
    <recommendedName>
        <fullName evidence="1">Ferric siderophore reductase C-terminal domain-containing protein</fullName>
    </recommendedName>
</protein>